<accession>A0A9Q0YDZ4</accession>
<dbReference type="PANTHER" id="PTHR12537">
    <property type="entry name" value="RNA BINDING PROTEIN PUMILIO-RELATED"/>
    <property type="match status" value="1"/>
</dbReference>
<feature type="compositionally biased region" description="Low complexity" evidence="6">
    <location>
        <begin position="507"/>
        <end position="520"/>
    </location>
</feature>
<feature type="domain" description="PUM-HD" evidence="7">
    <location>
        <begin position="812"/>
        <end position="1153"/>
    </location>
</feature>
<evidence type="ECO:0000256" key="1">
    <source>
        <dbReference type="ARBA" id="ARBA00004496"/>
    </source>
</evidence>
<dbReference type="PROSITE" id="PS50302">
    <property type="entry name" value="PUM"/>
    <property type="match status" value="8"/>
</dbReference>
<protein>
    <submittedName>
        <fullName evidence="8">Pumilio-like 2</fullName>
    </submittedName>
</protein>
<name>A0A9Q0YDZ4_HOLLE</name>
<feature type="repeat" description="Pumilio" evidence="5">
    <location>
        <begin position="1012"/>
        <end position="1047"/>
    </location>
</feature>
<dbReference type="PANTHER" id="PTHR12537:SF12">
    <property type="entry name" value="MATERNAL PROTEIN PUMILIO"/>
    <property type="match status" value="1"/>
</dbReference>
<dbReference type="OrthoDB" id="668540at2759"/>
<feature type="repeat" description="Pumilio" evidence="5">
    <location>
        <begin position="868"/>
        <end position="903"/>
    </location>
</feature>
<evidence type="ECO:0000256" key="5">
    <source>
        <dbReference type="PROSITE-ProRule" id="PRU00317"/>
    </source>
</evidence>
<dbReference type="InterPro" id="IPR016024">
    <property type="entry name" value="ARM-type_fold"/>
</dbReference>
<dbReference type="Proteomes" id="UP001152320">
    <property type="component" value="Chromosome 22"/>
</dbReference>
<feature type="region of interest" description="Disordered" evidence="6">
    <location>
        <begin position="1"/>
        <end position="57"/>
    </location>
</feature>
<feature type="region of interest" description="Disordered" evidence="6">
    <location>
        <begin position="264"/>
        <end position="315"/>
    </location>
</feature>
<feature type="repeat" description="Pumilio" evidence="5">
    <location>
        <begin position="1092"/>
        <end position="1127"/>
    </location>
</feature>
<feature type="region of interest" description="Disordered" evidence="6">
    <location>
        <begin position="469"/>
        <end position="536"/>
    </location>
</feature>
<dbReference type="EMBL" id="JAIZAY010000022">
    <property type="protein sequence ID" value="KAJ8020953.1"/>
    <property type="molecule type" value="Genomic_DNA"/>
</dbReference>
<evidence type="ECO:0000256" key="2">
    <source>
        <dbReference type="ARBA" id="ARBA00022490"/>
    </source>
</evidence>
<evidence type="ECO:0000256" key="3">
    <source>
        <dbReference type="ARBA" id="ARBA00022737"/>
    </source>
</evidence>
<feature type="compositionally biased region" description="Low complexity" evidence="6">
    <location>
        <begin position="278"/>
        <end position="287"/>
    </location>
</feature>
<keyword evidence="3" id="KW-0677">Repeat</keyword>
<feature type="compositionally biased region" description="Low complexity" evidence="6">
    <location>
        <begin position="469"/>
        <end position="495"/>
    </location>
</feature>
<keyword evidence="9" id="KW-1185">Reference proteome</keyword>
<feature type="region of interest" description="Disordered" evidence="6">
    <location>
        <begin position="218"/>
        <end position="237"/>
    </location>
</feature>
<gene>
    <name evidence="8" type="ORF">HOLleu_40688</name>
</gene>
<dbReference type="AlphaFoldDB" id="A0A9Q0YDZ4"/>
<evidence type="ECO:0000313" key="8">
    <source>
        <dbReference type="EMBL" id="KAJ8020953.1"/>
    </source>
</evidence>
<dbReference type="InterPro" id="IPR033133">
    <property type="entry name" value="PUM-HD"/>
</dbReference>
<dbReference type="PROSITE" id="PS50303">
    <property type="entry name" value="PUM_HD"/>
    <property type="match status" value="1"/>
</dbReference>
<reference evidence="8" key="1">
    <citation type="submission" date="2021-10" db="EMBL/GenBank/DDBJ databases">
        <title>Tropical sea cucumber genome reveals ecological adaptation and Cuvierian tubules defense mechanism.</title>
        <authorList>
            <person name="Chen T."/>
        </authorList>
    </citation>
    <scope>NUCLEOTIDE SEQUENCE</scope>
    <source>
        <strain evidence="8">Nanhai2018</strain>
        <tissue evidence="8">Muscle</tissue>
    </source>
</reference>
<dbReference type="SUPFAM" id="SSF48371">
    <property type="entry name" value="ARM repeat"/>
    <property type="match status" value="1"/>
</dbReference>
<dbReference type="Pfam" id="PF00806">
    <property type="entry name" value="PUF"/>
    <property type="match status" value="8"/>
</dbReference>
<keyword evidence="2" id="KW-0963">Cytoplasm</keyword>
<dbReference type="GO" id="GO:0043488">
    <property type="term" value="P:regulation of mRNA stability"/>
    <property type="evidence" value="ECO:0007669"/>
    <property type="project" value="TreeGrafter"/>
</dbReference>
<feature type="repeat" description="Pumilio" evidence="5">
    <location>
        <begin position="1048"/>
        <end position="1083"/>
    </location>
</feature>
<dbReference type="CDD" id="cd07920">
    <property type="entry name" value="Pumilio"/>
    <property type="match status" value="1"/>
</dbReference>
<feature type="repeat" description="Pumilio" evidence="5">
    <location>
        <begin position="940"/>
        <end position="975"/>
    </location>
</feature>
<feature type="repeat" description="Pumilio" evidence="5">
    <location>
        <begin position="976"/>
        <end position="1011"/>
    </location>
</feature>
<dbReference type="GO" id="GO:0003730">
    <property type="term" value="F:mRNA 3'-UTR binding"/>
    <property type="evidence" value="ECO:0007669"/>
    <property type="project" value="TreeGrafter"/>
</dbReference>
<feature type="repeat" description="Pumilio" evidence="5">
    <location>
        <begin position="832"/>
        <end position="867"/>
    </location>
</feature>
<evidence type="ECO:0000256" key="4">
    <source>
        <dbReference type="ARBA" id="ARBA00022884"/>
    </source>
</evidence>
<sequence length="1170" mass="128012">MENGEWSSTAGVERGQGGMEPAPAGSRSGYTRAPQPRSRDDAAVGYFYQRPSNNDISQAGMMAKNKWTCGDDSVIDQVRTADLSKMTSDFHALQLEDMKGRHSEAYGSPKKYWAGDDKDGLFLSQNEWSQGNPGGWGMSGTEHAVSQPIMVQRRQLSPGSYQGHENSVLSPRSDTSGLGLSMAEYVLATSPRGKTVSGDLEKMHQLKNRYGMNAVQQNHEPTDAKSHQIKTSKTPSPYEEVIENKDVQNGGEVGQLQGQTEDQNVYSMNNGQPPSSEPNDPQVGQQPDVPPPHHMVEGQYQNGPVKGHREPPPEQYLNSEVQNQLAIDTGGGGAESNMEPLQFEYPGSNQMVQSMESPSFVDYNQQQMFQQRQPTPQQALAMQQMTQQQQQQYALAAAQQQQQQMGIAPTAFAANPYIFAGAAPPAQDPYALGLATATMQGQPQMLQPQYAYGVAPWGALYPMNIMPQQSASAQPNQQPQGQQQPGQQPNQQPSSARSQNGSRPMTPQAQQQGQGQAPGDQGVGNTTPGGMQGMAQPQAFTTPEKFSIFVSIGYPIMTPTYYDQSGNLFMSGPRPGLGTPVRLMPHGAAPVIVSGAQQIPTANGYNMMMASQAQAQAQAQQQQAQQGQGSIAHSGMSMYTNGTAQMQSNPTSGGGMGSFTAANQTSGAFGNSTFGGLGNSMGPIGTGLGNSGTETPTQRRDSFSGATSDYKRSLSMSQFYGSSPQLGPFGMSPTHTGSMTPPPSQSTLSGLGLDHLLGSATGSWSRPKTDWGEVKYRSGSTSSTGSTGWGSSTLFPPRSLRSSAYMEKSAPGRSRLLEDFRNNRFPNLQLRDLVSHFVEFSQDQHGSRFIQQKLERATPQERQMVFQEIISSSYKLMNDVFGNYVIQKFFEFGTPEQKKALAQRIKGCVLQLALQMYGCRVIQKALESITSDLQVEMVKELDGHVLKCVKDQNGNHVVQKCIECVDPASMQFIVDAFRGQVYSLSTHPYGCRVIQRILEHCTPEQTKPILDELHSQTEALVQDQYGNYVIQHVLEHGRPEDKSKIVAEIRGKVLVLSQHKFASNAVEKCVTHSCRPERAILIDEVCSYNDGSGHSALFTMMKDQYANYVVQKMIDVSEPSQRKVLIRKIQPYVMHLRKYPYGKHILAKLEKFFMKNNEINPFVAPPNGTL</sequence>
<feature type="repeat" description="Pumilio" evidence="5">
    <location>
        <begin position="904"/>
        <end position="939"/>
    </location>
</feature>
<evidence type="ECO:0000259" key="7">
    <source>
        <dbReference type="PROSITE" id="PS50303"/>
    </source>
</evidence>
<feature type="compositionally biased region" description="Polar residues" evidence="6">
    <location>
        <begin position="264"/>
        <end position="274"/>
    </location>
</feature>
<comment type="subcellular location">
    <subcellularLocation>
        <location evidence="1">Cytoplasm</location>
    </subcellularLocation>
</comment>
<dbReference type="InterPro" id="IPR001313">
    <property type="entry name" value="Pumilio_RNA-bd_rpt"/>
</dbReference>
<dbReference type="Gene3D" id="1.25.10.10">
    <property type="entry name" value="Leucine-rich Repeat Variant"/>
    <property type="match status" value="1"/>
</dbReference>
<evidence type="ECO:0000313" key="9">
    <source>
        <dbReference type="Proteomes" id="UP001152320"/>
    </source>
</evidence>
<dbReference type="SMART" id="SM00025">
    <property type="entry name" value="Pumilio"/>
    <property type="match status" value="8"/>
</dbReference>
<dbReference type="FunFam" id="1.25.10.10:FF:000004">
    <property type="entry name" value="Pumilio homolog 1 isoform 2"/>
    <property type="match status" value="1"/>
</dbReference>
<dbReference type="InterPro" id="IPR033712">
    <property type="entry name" value="Pumilio_RNA-bd"/>
</dbReference>
<comment type="caution">
    <text evidence="8">The sequence shown here is derived from an EMBL/GenBank/DDBJ whole genome shotgun (WGS) entry which is preliminary data.</text>
</comment>
<evidence type="ECO:0000256" key="6">
    <source>
        <dbReference type="SAM" id="MobiDB-lite"/>
    </source>
</evidence>
<keyword evidence="4" id="KW-0694">RNA-binding</keyword>
<feature type="compositionally biased region" description="Polar residues" evidence="6">
    <location>
        <begin position="496"/>
        <end position="505"/>
    </location>
</feature>
<dbReference type="GO" id="GO:0005829">
    <property type="term" value="C:cytosol"/>
    <property type="evidence" value="ECO:0007669"/>
    <property type="project" value="TreeGrafter"/>
</dbReference>
<organism evidence="8 9">
    <name type="scientific">Holothuria leucospilota</name>
    <name type="common">Black long sea cucumber</name>
    <name type="synonym">Mertensiothuria leucospilota</name>
    <dbReference type="NCBI Taxonomy" id="206669"/>
    <lineage>
        <taxon>Eukaryota</taxon>
        <taxon>Metazoa</taxon>
        <taxon>Echinodermata</taxon>
        <taxon>Eleutherozoa</taxon>
        <taxon>Echinozoa</taxon>
        <taxon>Holothuroidea</taxon>
        <taxon>Aspidochirotacea</taxon>
        <taxon>Aspidochirotida</taxon>
        <taxon>Holothuriidae</taxon>
        <taxon>Holothuria</taxon>
    </lineage>
</organism>
<dbReference type="InterPro" id="IPR011989">
    <property type="entry name" value="ARM-like"/>
</dbReference>
<proteinExistence type="predicted"/>
<feature type="region of interest" description="Disordered" evidence="6">
    <location>
        <begin position="686"/>
        <end position="707"/>
    </location>
</feature>
<dbReference type="GO" id="GO:0035196">
    <property type="term" value="P:miRNA processing"/>
    <property type="evidence" value="ECO:0007669"/>
    <property type="project" value="TreeGrafter"/>
</dbReference>
<feature type="compositionally biased region" description="Polar residues" evidence="6">
    <location>
        <begin position="1"/>
        <end position="10"/>
    </location>
</feature>